<gene>
    <name evidence="3" type="primary">AUGUSTUS-3.0.2_00234</name>
    <name evidence="3" type="ORF">TcasGA2_TC000234</name>
</gene>
<evidence type="ECO:0000256" key="1">
    <source>
        <dbReference type="ARBA" id="ARBA00008315"/>
    </source>
</evidence>
<dbReference type="PANTHER" id="PTHR11071:SF561">
    <property type="entry name" value="PEPTIDYL-PROLYL CIS-TRANS ISOMERASE D-RELATED"/>
    <property type="match status" value="1"/>
</dbReference>
<keyword evidence="3" id="KW-0413">Isomerase</keyword>
<reference evidence="3 4" key="2">
    <citation type="journal article" date="2010" name="Nucleic Acids Res.">
        <title>BeetleBase in 2010: revisions to provide comprehensive genomic information for Tribolium castaneum.</title>
        <authorList>
            <person name="Kim H.S."/>
            <person name="Murphy T."/>
            <person name="Xia J."/>
            <person name="Caragea D."/>
            <person name="Park Y."/>
            <person name="Beeman R.W."/>
            <person name="Lorenzen M.D."/>
            <person name="Butcher S."/>
            <person name="Manak J.R."/>
            <person name="Brown S.J."/>
        </authorList>
    </citation>
    <scope>GENOME REANNOTATION</scope>
    <source>
        <strain evidence="3 4">Georgia GA2</strain>
    </source>
</reference>
<proteinExistence type="inferred from homology"/>
<comment type="similarity">
    <text evidence="1">Belongs to the CFAP97 family.</text>
</comment>
<dbReference type="HOGENOM" id="CLU_042461_0_0_1"/>
<sequence length="307" mass="35041">MNPFNYINLRKLRADAERLQMIDKENKQLLKSINTINRTIGKIDSYNPEAYASKSKWHAHVMRMKRIDRKNKAIYEKLMAATSSYDCESLRKFWTSIIEKLKLTSKFPLVILQKVSVDSVIAKQPSISCGLEKLSERPRCFLEFQVLNGPVLGRVEIELYHDHVPVTVQNFLSICCGENKQNLSYKNCPINRIVPGRFLETGDITKGTGRGGVSIYGKYFAEEGHMLKHTKPGVLSMVRVRKHDNNSRFCITFTKMEQLDMQNVVFGYIVRGAENLFKIEGYGRSIGKPLAPVIISDCGKLNRALEC</sequence>
<dbReference type="PROSITE" id="PS50072">
    <property type="entry name" value="CSA_PPIASE_2"/>
    <property type="match status" value="1"/>
</dbReference>
<dbReference type="GO" id="GO:0003755">
    <property type="term" value="F:peptidyl-prolyl cis-trans isomerase activity"/>
    <property type="evidence" value="ECO:0000318"/>
    <property type="project" value="GO_Central"/>
</dbReference>
<dbReference type="InterPro" id="IPR029000">
    <property type="entry name" value="Cyclophilin-like_dom_sf"/>
</dbReference>
<dbReference type="PhylomeDB" id="D6WBV8"/>
<dbReference type="GO" id="GO:0005737">
    <property type="term" value="C:cytoplasm"/>
    <property type="evidence" value="ECO:0000318"/>
    <property type="project" value="GO_Central"/>
</dbReference>
<dbReference type="GO" id="GO:0006457">
    <property type="term" value="P:protein folding"/>
    <property type="evidence" value="ECO:0000318"/>
    <property type="project" value="GO_Central"/>
</dbReference>
<evidence type="ECO:0000313" key="4">
    <source>
        <dbReference type="Proteomes" id="UP000007266"/>
    </source>
</evidence>
<reference evidence="3 4" key="1">
    <citation type="journal article" date="2008" name="Nature">
        <title>The genome of the model beetle and pest Tribolium castaneum.</title>
        <authorList>
            <consortium name="Tribolium Genome Sequencing Consortium"/>
            <person name="Richards S."/>
            <person name="Gibbs R.A."/>
            <person name="Weinstock G.M."/>
            <person name="Brown S.J."/>
            <person name="Denell R."/>
            <person name="Beeman R.W."/>
            <person name="Gibbs R."/>
            <person name="Beeman R.W."/>
            <person name="Brown S.J."/>
            <person name="Bucher G."/>
            <person name="Friedrich M."/>
            <person name="Grimmelikhuijzen C.J."/>
            <person name="Klingler M."/>
            <person name="Lorenzen M."/>
            <person name="Richards S."/>
            <person name="Roth S."/>
            <person name="Schroder R."/>
            <person name="Tautz D."/>
            <person name="Zdobnov E.M."/>
            <person name="Muzny D."/>
            <person name="Gibbs R.A."/>
            <person name="Weinstock G.M."/>
            <person name="Attaway T."/>
            <person name="Bell S."/>
            <person name="Buhay C.J."/>
            <person name="Chandrabose M.N."/>
            <person name="Chavez D."/>
            <person name="Clerk-Blankenburg K.P."/>
            <person name="Cree A."/>
            <person name="Dao M."/>
            <person name="Davis C."/>
            <person name="Chacko J."/>
            <person name="Dinh H."/>
            <person name="Dugan-Rocha S."/>
            <person name="Fowler G."/>
            <person name="Garner T.T."/>
            <person name="Garnes J."/>
            <person name="Gnirke A."/>
            <person name="Hawes A."/>
            <person name="Hernandez J."/>
            <person name="Hines S."/>
            <person name="Holder M."/>
            <person name="Hume J."/>
            <person name="Jhangiani S.N."/>
            <person name="Joshi V."/>
            <person name="Khan Z.M."/>
            <person name="Jackson L."/>
            <person name="Kovar C."/>
            <person name="Kowis A."/>
            <person name="Lee S."/>
            <person name="Lewis L.R."/>
            <person name="Margolis J."/>
            <person name="Morgan M."/>
            <person name="Nazareth L.V."/>
            <person name="Nguyen N."/>
            <person name="Okwuonu G."/>
            <person name="Parker D."/>
            <person name="Richards S."/>
            <person name="Ruiz S.J."/>
            <person name="Santibanez J."/>
            <person name="Savard J."/>
            <person name="Scherer S.E."/>
            <person name="Schneider B."/>
            <person name="Sodergren E."/>
            <person name="Tautz D."/>
            <person name="Vattahil S."/>
            <person name="Villasana D."/>
            <person name="White C.S."/>
            <person name="Wright R."/>
            <person name="Park Y."/>
            <person name="Beeman R.W."/>
            <person name="Lord J."/>
            <person name="Oppert B."/>
            <person name="Lorenzen M."/>
            <person name="Brown S."/>
            <person name="Wang L."/>
            <person name="Savard J."/>
            <person name="Tautz D."/>
            <person name="Richards S."/>
            <person name="Weinstock G."/>
            <person name="Gibbs R.A."/>
            <person name="Liu Y."/>
            <person name="Worley K."/>
            <person name="Weinstock G."/>
            <person name="Elsik C.G."/>
            <person name="Reese J.T."/>
            <person name="Elhaik E."/>
            <person name="Landan G."/>
            <person name="Graur D."/>
            <person name="Arensburger P."/>
            <person name="Atkinson P."/>
            <person name="Beeman R.W."/>
            <person name="Beidler J."/>
            <person name="Brown S.J."/>
            <person name="Demuth J.P."/>
            <person name="Drury D.W."/>
            <person name="Du Y.Z."/>
            <person name="Fujiwara H."/>
            <person name="Lorenzen M."/>
            <person name="Maselli V."/>
            <person name="Osanai M."/>
            <person name="Park Y."/>
            <person name="Robertson H.M."/>
            <person name="Tu Z."/>
            <person name="Wang J.J."/>
            <person name="Wang S."/>
            <person name="Richards S."/>
            <person name="Song H."/>
            <person name="Zhang L."/>
            <person name="Sodergren E."/>
            <person name="Werner D."/>
            <person name="Stanke M."/>
            <person name="Morgenstern B."/>
            <person name="Solovyev V."/>
            <person name="Kosarev P."/>
            <person name="Brown G."/>
            <person name="Chen H.C."/>
            <person name="Ermolaeva O."/>
            <person name="Hlavina W."/>
            <person name="Kapustin Y."/>
            <person name="Kiryutin B."/>
            <person name="Kitts P."/>
            <person name="Maglott D."/>
            <person name="Pruitt K."/>
            <person name="Sapojnikov V."/>
            <person name="Souvorov A."/>
            <person name="Mackey A.J."/>
            <person name="Waterhouse R.M."/>
            <person name="Wyder S."/>
            <person name="Zdobnov E.M."/>
            <person name="Zdobnov E.M."/>
            <person name="Wyder S."/>
            <person name="Kriventseva E.V."/>
            <person name="Kadowaki T."/>
            <person name="Bork P."/>
            <person name="Aranda M."/>
            <person name="Bao R."/>
            <person name="Beermann A."/>
            <person name="Berns N."/>
            <person name="Bolognesi R."/>
            <person name="Bonneton F."/>
            <person name="Bopp D."/>
            <person name="Brown S.J."/>
            <person name="Bucher G."/>
            <person name="Butts T."/>
            <person name="Chaumot A."/>
            <person name="Denell R.E."/>
            <person name="Ferrier D.E."/>
            <person name="Friedrich M."/>
            <person name="Gordon C.M."/>
            <person name="Jindra M."/>
            <person name="Klingler M."/>
            <person name="Lan Q."/>
            <person name="Lattorff H.M."/>
            <person name="Laudet V."/>
            <person name="von Levetsow C."/>
            <person name="Liu Z."/>
            <person name="Lutz R."/>
            <person name="Lynch J.A."/>
            <person name="da Fonseca R.N."/>
            <person name="Posnien N."/>
            <person name="Reuter R."/>
            <person name="Roth S."/>
            <person name="Savard J."/>
            <person name="Schinko J.B."/>
            <person name="Schmitt C."/>
            <person name="Schoppmeier M."/>
            <person name="Schroder R."/>
            <person name="Shippy T.D."/>
            <person name="Simonnet F."/>
            <person name="Marques-Souza H."/>
            <person name="Tautz D."/>
            <person name="Tomoyasu Y."/>
            <person name="Trauner J."/>
            <person name="Van der Zee M."/>
            <person name="Vervoort M."/>
            <person name="Wittkopp N."/>
            <person name="Wimmer E.A."/>
            <person name="Yang X."/>
            <person name="Jones A.K."/>
            <person name="Sattelle D.B."/>
            <person name="Ebert P.R."/>
            <person name="Nelson D."/>
            <person name="Scott J.G."/>
            <person name="Beeman R.W."/>
            <person name="Muthukrishnan S."/>
            <person name="Kramer K.J."/>
            <person name="Arakane Y."/>
            <person name="Beeman R.W."/>
            <person name="Zhu Q."/>
            <person name="Hogenkamp D."/>
            <person name="Dixit R."/>
            <person name="Oppert B."/>
            <person name="Jiang H."/>
            <person name="Zou Z."/>
            <person name="Marshall J."/>
            <person name="Elpidina E."/>
            <person name="Vinokurov K."/>
            <person name="Oppert C."/>
            <person name="Zou Z."/>
            <person name="Evans J."/>
            <person name="Lu Z."/>
            <person name="Zhao P."/>
            <person name="Sumathipala N."/>
            <person name="Altincicek B."/>
            <person name="Vilcinskas A."/>
            <person name="Williams M."/>
            <person name="Hultmark D."/>
            <person name="Hetru C."/>
            <person name="Jiang H."/>
            <person name="Grimmelikhuijzen C.J."/>
            <person name="Hauser F."/>
            <person name="Cazzamali G."/>
            <person name="Williamson M."/>
            <person name="Park Y."/>
            <person name="Li B."/>
            <person name="Tanaka Y."/>
            <person name="Predel R."/>
            <person name="Neupert S."/>
            <person name="Schachtner J."/>
            <person name="Verleyen P."/>
            <person name="Raible F."/>
            <person name="Bork P."/>
            <person name="Friedrich M."/>
            <person name="Walden K.K."/>
            <person name="Robertson H.M."/>
            <person name="Angeli S."/>
            <person name="Foret S."/>
            <person name="Bucher G."/>
            <person name="Schuetz S."/>
            <person name="Maleszka R."/>
            <person name="Wimmer E.A."/>
            <person name="Beeman R.W."/>
            <person name="Lorenzen M."/>
            <person name="Tomoyasu Y."/>
            <person name="Miller S.C."/>
            <person name="Grossmann D."/>
            <person name="Bucher G."/>
        </authorList>
    </citation>
    <scope>NUCLEOTIDE SEQUENCE [LARGE SCALE GENOMIC DNA]</scope>
    <source>
        <strain evidence="3 4">Georgia GA2</strain>
    </source>
</reference>
<organism evidence="3 4">
    <name type="scientific">Tribolium castaneum</name>
    <name type="common">Red flour beetle</name>
    <dbReference type="NCBI Taxonomy" id="7070"/>
    <lineage>
        <taxon>Eukaryota</taxon>
        <taxon>Metazoa</taxon>
        <taxon>Ecdysozoa</taxon>
        <taxon>Arthropoda</taxon>
        <taxon>Hexapoda</taxon>
        <taxon>Insecta</taxon>
        <taxon>Pterygota</taxon>
        <taxon>Neoptera</taxon>
        <taxon>Endopterygota</taxon>
        <taxon>Coleoptera</taxon>
        <taxon>Polyphaga</taxon>
        <taxon>Cucujiformia</taxon>
        <taxon>Tenebrionidae</taxon>
        <taxon>Tenebrionidae incertae sedis</taxon>
        <taxon>Tribolium</taxon>
    </lineage>
</organism>
<dbReference type="InterPro" id="IPR002130">
    <property type="entry name" value="Cyclophilin-type_PPIase_dom"/>
</dbReference>
<dbReference type="PANTHER" id="PTHR11071">
    <property type="entry name" value="PEPTIDYL-PROLYL CIS-TRANS ISOMERASE"/>
    <property type="match status" value="1"/>
</dbReference>
<dbReference type="Pfam" id="PF00160">
    <property type="entry name" value="Pro_isomerase"/>
    <property type="match status" value="1"/>
</dbReference>
<dbReference type="Proteomes" id="UP000007266">
    <property type="component" value="Linkage group 2"/>
</dbReference>
<dbReference type="Gene3D" id="2.40.100.10">
    <property type="entry name" value="Cyclophilin-like"/>
    <property type="match status" value="1"/>
</dbReference>
<accession>D6WBV8</accession>
<dbReference type="OMA" id="AHGTKNG"/>
<name>D6WBV8_TRICA</name>
<keyword evidence="4" id="KW-1185">Reference proteome</keyword>
<dbReference type="Pfam" id="PF13879">
    <property type="entry name" value="Hmw_CFAP97"/>
    <property type="match status" value="1"/>
</dbReference>
<evidence type="ECO:0000313" key="3">
    <source>
        <dbReference type="EMBL" id="EEZ97862.1"/>
    </source>
</evidence>
<evidence type="ECO:0000259" key="2">
    <source>
        <dbReference type="PROSITE" id="PS50072"/>
    </source>
</evidence>
<dbReference type="InterPro" id="IPR029488">
    <property type="entry name" value="Hmw/CFAP97"/>
</dbReference>
<dbReference type="SUPFAM" id="SSF50891">
    <property type="entry name" value="Cyclophilin-like"/>
    <property type="match status" value="1"/>
</dbReference>
<dbReference type="eggNOG" id="KOG0865">
    <property type="taxonomic scope" value="Eukaryota"/>
</dbReference>
<dbReference type="EMBL" id="KQ971315">
    <property type="protein sequence ID" value="EEZ97862.1"/>
    <property type="molecule type" value="Genomic_DNA"/>
</dbReference>
<feature type="domain" description="PPIase cyclophilin-type" evidence="2">
    <location>
        <begin position="152"/>
        <end position="300"/>
    </location>
</feature>
<protein>
    <submittedName>
        <fullName evidence="3">Peptidyl-prolyl cis-trans isomerase-like Protein</fullName>
    </submittedName>
</protein>
<dbReference type="GO" id="GO:0016018">
    <property type="term" value="F:cyclosporin A binding"/>
    <property type="evidence" value="ECO:0000318"/>
    <property type="project" value="GO_Central"/>
</dbReference>
<dbReference type="PRINTS" id="PR00153">
    <property type="entry name" value="CSAPPISMRASE"/>
</dbReference>
<dbReference type="STRING" id="7070.D6WBV8"/>
<dbReference type="AlphaFoldDB" id="D6WBV8"/>